<dbReference type="PANTHER" id="PTHR21137:SF35">
    <property type="entry name" value="ODORANT RECEPTOR 19A-RELATED"/>
    <property type="match status" value="1"/>
</dbReference>
<dbReference type="EMBL" id="JAPXFL010000006">
    <property type="protein sequence ID" value="KAK9505751.1"/>
    <property type="molecule type" value="Genomic_DNA"/>
</dbReference>
<keyword evidence="3" id="KW-0716">Sensory transduction</keyword>
<evidence type="ECO:0000256" key="4">
    <source>
        <dbReference type="ARBA" id="ARBA00022692"/>
    </source>
</evidence>
<accession>A0AAW1D4T3</accession>
<keyword evidence="5" id="KW-0552">Olfaction</keyword>
<evidence type="ECO:0000256" key="7">
    <source>
        <dbReference type="ARBA" id="ARBA00023136"/>
    </source>
</evidence>
<evidence type="ECO:0000313" key="11">
    <source>
        <dbReference type="EMBL" id="KAK9505751.1"/>
    </source>
</evidence>
<dbReference type="Pfam" id="PF02949">
    <property type="entry name" value="7tm_6"/>
    <property type="match status" value="1"/>
</dbReference>
<keyword evidence="12" id="KW-1185">Reference proteome</keyword>
<dbReference type="AlphaFoldDB" id="A0AAW1D4T3"/>
<evidence type="ECO:0000313" key="12">
    <source>
        <dbReference type="Proteomes" id="UP001461498"/>
    </source>
</evidence>
<keyword evidence="8" id="KW-0675">Receptor</keyword>
<comment type="subcellular location">
    <subcellularLocation>
        <location evidence="1">Cell membrane</location>
        <topology evidence="1">Multi-pass membrane protein</topology>
    </subcellularLocation>
</comment>
<keyword evidence="7 10" id="KW-0472">Membrane</keyword>
<gene>
    <name evidence="11" type="ORF">O3M35_009735</name>
</gene>
<keyword evidence="6 10" id="KW-1133">Transmembrane helix</keyword>
<organism evidence="11 12">
    <name type="scientific">Rhynocoris fuscipes</name>
    <dbReference type="NCBI Taxonomy" id="488301"/>
    <lineage>
        <taxon>Eukaryota</taxon>
        <taxon>Metazoa</taxon>
        <taxon>Ecdysozoa</taxon>
        <taxon>Arthropoda</taxon>
        <taxon>Hexapoda</taxon>
        <taxon>Insecta</taxon>
        <taxon>Pterygota</taxon>
        <taxon>Neoptera</taxon>
        <taxon>Paraneoptera</taxon>
        <taxon>Hemiptera</taxon>
        <taxon>Heteroptera</taxon>
        <taxon>Panheteroptera</taxon>
        <taxon>Cimicomorpha</taxon>
        <taxon>Reduviidae</taxon>
        <taxon>Harpactorinae</taxon>
        <taxon>Harpactorini</taxon>
        <taxon>Rhynocoris</taxon>
    </lineage>
</organism>
<evidence type="ECO:0000256" key="2">
    <source>
        <dbReference type="ARBA" id="ARBA00022475"/>
    </source>
</evidence>
<comment type="caution">
    <text evidence="11">The sequence shown here is derived from an EMBL/GenBank/DDBJ whole genome shotgun (WGS) entry which is preliminary data.</text>
</comment>
<dbReference type="GO" id="GO:0005549">
    <property type="term" value="F:odorant binding"/>
    <property type="evidence" value="ECO:0007669"/>
    <property type="project" value="InterPro"/>
</dbReference>
<feature type="transmembrane region" description="Helical" evidence="10">
    <location>
        <begin position="12"/>
        <end position="37"/>
    </location>
</feature>
<feature type="transmembrane region" description="Helical" evidence="10">
    <location>
        <begin position="186"/>
        <end position="205"/>
    </location>
</feature>
<name>A0AAW1D4T3_9HEMI</name>
<dbReference type="Proteomes" id="UP001461498">
    <property type="component" value="Unassembled WGS sequence"/>
</dbReference>
<dbReference type="InterPro" id="IPR004117">
    <property type="entry name" value="7tm6_olfct_rcpt"/>
</dbReference>
<dbReference type="GO" id="GO:0004984">
    <property type="term" value="F:olfactory receptor activity"/>
    <property type="evidence" value="ECO:0007669"/>
    <property type="project" value="InterPro"/>
</dbReference>
<evidence type="ECO:0000256" key="1">
    <source>
        <dbReference type="ARBA" id="ARBA00004651"/>
    </source>
</evidence>
<protein>
    <submittedName>
        <fullName evidence="11">Uncharacterized protein</fullName>
    </submittedName>
</protein>
<keyword evidence="2" id="KW-1003">Cell membrane</keyword>
<dbReference type="PANTHER" id="PTHR21137">
    <property type="entry name" value="ODORANT RECEPTOR"/>
    <property type="match status" value="1"/>
</dbReference>
<evidence type="ECO:0000256" key="10">
    <source>
        <dbReference type="SAM" id="Phobius"/>
    </source>
</evidence>
<feature type="transmembrane region" description="Helical" evidence="10">
    <location>
        <begin position="82"/>
        <end position="101"/>
    </location>
</feature>
<evidence type="ECO:0000256" key="9">
    <source>
        <dbReference type="ARBA" id="ARBA00023224"/>
    </source>
</evidence>
<sequence>MNTFMSYLLGNIMASIISLSGCLIFTAFGIIQCTFTFQMTAYIRVLRDHLEYNGPRDSGIYQQHKLLIRILNDYNELFAGQIYLEILVSSVMPCGFLYAIIKALRRGDNSKLDLIQQICMALASPFVICPCGQLISTEMEKLHESSYMSEWYEEKPKIRRDLLTLMTMTTKLIVPNYRLFIRFDHVCLASVCQGLYSFIMMIINFDSE</sequence>
<dbReference type="GO" id="GO:0005886">
    <property type="term" value="C:plasma membrane"/>
    <property type="evidence" value="ECO:0007669"/>
    <property type="project" value="UniProtKB-SubCell"/>
</dbReference>
<keyword evidence="9" id="KW-0807">Transducer</keyword>
<evidence type="ECO:0000256" key="8">
    <source>
        <dbReference type="ARBA" id="ARBA00023170"/>
    </source>
</evidence>
<keyword evidence="4 10" id="KW-0812">Transmembrane</keyword>
<dbReference type="GO" id="GO:0007165">
    <property type="term" value="P:signal transduction"/>
    <property type="evidence" value="ECO:0007669"/>
    <property type="project" value="UniProtKB-KW"/>
</dbReference>
<evidence type="ECO:0000256" key="5">
    <source>
        <dbReference type="ARBA" id="ARBA00022725"/>
    </source>
</evidence>
<reference evidence="11 12" key="1">
    <citation type="submission" date="2022-12" db="EMBL/GenBank/DDBJ databases">
        <title>Chromosome-level genome assembly of true bugs.</title>
        <authorList>
            <person name="Ma L."/>
            <person name="Li H."/>
        </authorList>
    </citation>
    <scope>NUCLEOTIDE SEQUENCE [LARGE SCALE GENOMIC DNA]</scope>
    <source>
        <strain evidence="11">Lab_2022b</strain>
    </source>
</reference>
<proteinExistence type="predicted"/>
<evidence type="ECO:0000256" key="6">
    <source>
        <dbReference type="ARBA" id="ARBA00022989"/>
    </source>
</evidence>
<evidence type="ECO:0000256" key="3">
    <source>
        <dbReference type="ARBA" id="ARBA00022606"/>
    </source>
</evidence>